<dbReference type="Proteomes" id="UP000655044">
    <property type="component" value="Unassembled WGS sequence"/>
</dbReference>
<reference evidence="1" key="1">
    <citation type="submission" date="2021-01" db="EMBL/GenBank/DDBJ databases">
        <title>Whole genome shotgun sequence of Planobispora rosea NBRC 15558.</title>
        <authorList>
            <person name="Komaki H."/>
            <person name="Tamura T."/>
        </authorList>
    </citation>
    <scope>NUCLEOTIDE SEQUENCE</scope>
    <source>
        <strain evidence="1">NBRC 15558</strain>
    </source>
</reference>
<comment type="caution">
    <text evidence="1">The sequence shown here is derived from an EMBL/GenBank/DDBJ whole genome shotgun (WGS) entry which is preliminary data.</text>
</comment>
<organism evidence="1 2">
    <name type="scientific">Planobispora rosea</name>
    <dbReference type="NCBI Taxonomy" id="35762"/>
    <lineage>
        <taxon>Bacteria</taxon>
        <taxon>Bacillati</taxon>
        <taxon>Actinomycetota</taxon>
        <taxon>Actinomycetes</taxon>
        <taxon>Streptosporangiales</taxon>
        <taxon>Streptosporangiaceae</taxon>
        <taxon>Planobispora</taxon>
    </lineage>
</organism>
<sequence length="147" mass="15551">MAAHPTARQAGLIRAEGASAVLRGRGADLADHVRRVVDDPKLAKVWHAAAPEAHAQVLVDQAGSAYRSGALSVLAATEEHVEQEFYASAMLDYAHHHSIGSDDVHPAALAALASSLAFDREDAAEGLVLRTFVILAVLEGRARDGWT</sequence>
<evidence type="ECO:0000313" key="1">
    <source>
        <dbReference type="EMBL" id="GIH89140.1"/>
    </source>
</evidence>
<gene>
    <name evidence="1" type="ORF">Pro02_75480</name>
</gene>
<name>A0A8J3SAP1_PLARO</name>
<proteinExistence type="predicted"/>
<protein>
    <submittedName>
        <fullName evidence="1">Uncharacterized protein</fullName>
    </submittedName>
</protein>
<accession>A0A8J3SAP1</accession>
<dbReference type="AlphaFoldDB" id="A0A8J3SAP1"/>
<dbReference type="EMBL" id="BOOI01000108">
    <property type="protein sequence ID" value="GIH89140.1"/>
    <property type="molecule type" value="Genomic_DNA"/>
</dbReference>
<keyword evidence="2" id="KW-1185">Reference proteome</keyword>
<evidence type="ECO:0000313" key="2">
    <source>
        <dbReference type="Proteomes" id="UP000655044"/>
    </source>
</evidence>